<dbReference type="Pfam" id="PF01914">
    <property type="entry name" value="MarC"/>
    <property type="match status" value="1"/>
</dbReference>
<evidence type="ECO:0000256" key="6">
    <source>
        <dbReference type="ARBA" id="ARBA00023136"/>
    </source>
</evidence>
<evidence type="ECO:0000256" key="4">
    <source>
        <dbReference type="ARBA" id="ARBA00022692"/>
    </source>
</evidence>
<gene>
    <name evidence="8" type="ORF">CVT23_01375</name>
</gene>
<evidence type="ECO:0000256" key="5">
    <source>
        <dbReference type="ARBA" id="ARBA00022989"/>
    </source>
</evidence>
<proteinExistence type="inferred from homology"/>
<keyword evidence="3" id="KW-1003">Cell membrane</keyword>
<evidence type="ECO:0000256" key="2">
    <source>
        <dbReference type="ARBA" id="ARBA00009784"/>
    </source>
</evidence>
<keyword evidence="6 7" id="KW-0472">Membrane</keyword>
<dbReference type="AlphaFoldDB" id="A0A2M9G6L0"/>
<feature type="transmembrane region" description="Helical" evidence="7">
    <location>
        <begin position="71"/>
        <end position="89"/>
    </location>
</feature>
<dbReference type="OrthoDB" id="21094at2"/>
<dbReference type="PANTHER" id="PTHR33508">
    <property type="entry name" value="UPF0056 MEMBRANE PROTEIN YHCE"/>
    <property type="match status" value="1"/>
</dbReference>
<organism evidence="8 9">
    <name type="scientific">Minwuia thermotolerans</name>
    <dbReference type="NCBI Taxonomy" id="2056226"/>
    <lineage>
        <taxon>Bacteria</taxon>
        <taxon>Pseudomonadati</taxon>
        <taxon>Pseudomonadota</taxon>
        <taxon>Alphaproteobacteria</taxon>
        <taxon>Minwuiales</taxon>
        <taxon>Minwuiaceae</taxon>
        <taxon>Minwuia</taxon>
    </lineage>
</organism>
<feature type="transmembrane region" description="Helical" evidence="7">
    <location>
        <begin position="116"/>
        <end position="136"/>
    </location>
</feature>
<feature type="transmembrane region" description="Helical" evidence="7">
    <location>
        <begin position="187"/>
        <end position="210"/>
    </location>
</feature>
<protein>
    <recommendedName>
        <fullName evidence="7">UPF0056 membrane protein</fullName>
    </recommendedName>
</protein>
<dbReference type="RefSeq" id="WP_109793785.1">
    <property type="nucleotide sequence ID" value="NZ_PHIG01000005.1"/>
</dbReference>
<comment type="caution">
    <text evidence="8">The sequence shown here is derived from an EMBL/GenBank/DDBJ whole genome shotgun (WGS) entry which is preliminary data.</text>
</comment>
<keyword evidence="4 7" id="KW-0812">Transmembrane</keyword>
<evidence type="ECO:0000313" key="8">
    <source>
        <dbReference type="EMBL" id="PJK31359.1"/>
    </source>
</evidence>
<dbReference type="NCBIfam" id="TIGR00427">
    <property type="entry name" value="NAAT family transporter"/>
    <property type="match status" value="1"/>
</dbReference>
<comment type="subcellular location">
    <subcellularLocation>
        <location evidence="1 7">Cell membrane</location>
        <topology evidence="1 7">Multi-pass membrane protein</topology>
    </subcellularLocation>
</comment>
<dbReference type="PANTHER" id="PTHR33508:SF1">
    <property type="entry name" value="UPF0056 MEMBRANE PROTEIN YHCE"/>
    <property type="match status" value="1"/>
</dbReference>
<evidence type="ECO:0000256" key="7">
    <source>
        <dbReference type="RuleBase" id="RU362048"/>
    </source>
</evidence>
<name>A0A2M9G6L0_9PROT</name>
<feature type="transmembrane region" description="Helical" evidence="7">
    <location>
        <begin position="6"/>
        <end position="27"/>
    </location>
</feature>
<evidence type="ECO:0000313" key="9">
    <source>
        <dbReference type="Proteomes" id="UP000229498"/>
    </source>
</evidence>
<evidence type="ECO:0000256" key="1">
    <source>
        <dbReference type="ARBA" id="ARBA00004651"/>
    </source>
</evidence>
<evidence type="ECO:0000256" key="3">
    <source>
        <dbReference type="ARBA" id="ARBA00022475"/>
    </source>
</evidence>
<dbReference type="EMBL" id="PHIG01000005">
    <property type="protein sequence ID" value="PJK31359.1"/>
    <property type="molecule type" value="Genomic_DNA"/>
</dbReference>
<dbReference type="Proteomes" id="UP000229498">
    <property type="component" value="Unassembled WGS sequence"/>
</dbReference>
<keyword evidence="5 7" id="KW-1133">Transmembrane helix</keyword>
<dbReference type="InterPro" id="IPR002771">
    <property type="entry name" value="Multi_antbiot-R_MarC"/>
</dbReference>
<keyword evidence="9" id="KW-1185">Reference proteome</keyword>
<feature type="transmembrane region" description="Helical" evidence="7">
    <location>
        <begin position="39"/>
        <end position="65"/>
    </location>
</feature>
<comment type="similarity">
    <text evidence="2 7">Belongs to the UPF0056 (MarC) family.</text>
</comment>
<dbReference type="GO" id="GO:0005886">
    <property type="term" value="C:plasma membrane"/>
    <property type="evidence" value="ECO:0007669"/>
    <property type="project" value="UniProtKB-SubCell"/>
</dbReference>
<sequence>MEAFVPALVTFFVVVDPIGIAPIFATLTEGASRRHKAIMAVKATVVAAFILFGFAYGGAFLLGAMGITLEAFRAAGGILLFLIALEMVFEKRSERREKRTNDMVEHRGSVEEDISVFPMAIPMMAGPGAIATIMLYMKEAGDAFADQIAVLGAASAVLLICLAIFLAVGPVLRLLGDTVAQTIGRILGVILAALAVQLVFDAVANTFGVAPM</sequence>
<accession>A0A2M9G6L0</accession>
<reference evidence="8 9" key="1">
    <citation type="submission" date="2017-11" db="EMBL/GenBank/DDBJ databases">
        <title>Draft genome sequence of Rhizobiales bacterium SY3-13.</title>
        <authorList>
            <person name="Sun C."/>
        </authorList>
    </citation>
    <scope>NUCLEOTIDE SEQUENCE [LARGE SCALE GENOMIC DNA]</scope>
    <source>
        <strain evidence="8 9">SY3-13</strain>
    </source>
</reference>
<feature type="transmembrane region" description="Helical" evidence="7">
    <location>
        <begin position="148"/>
        <end position="175"/>
    </location>
</feature>